<keyword evidence="2" id="KW-0812">Transmembrane</keyword>
<keyword evidence="2" id="KW-1133">Transmembrane helix</keyword>
<keyword evidence="2" id="KW-0472">Membrane</keyword>
<feature type="transmembrane region" description="Helical" evidence="2">
    <location>
        <begin position="1176"/>
        <end position="1200"/>
    </location>
</feature>
<evidence type="ECO:0000256" key="2">
    <source>
        <dbReference type="SAM" id="Phobius"/>
    </source>
</evidence>
<keyword evidence="4" id="KW-1185">Reference proteome</keyword>
<feature type="transmembrane region" description="Helical" evidence="2">
    <location>
        <begin position="985"/>
        <end position="1010"/>
    </location>
</feature>
<feature type="transmembrane region" description="Helical" evidence="2">
    <location>
        <begin position="1078"/>
        <end position="1105"/>
    </location>
</feature>
<evidence type="ECO:0000256" key="1">
    <source>
        <dbReference type="SAM" id="MobiDB-lite"/>
    </source>
</evidence>
<dbReference type="EMBL" id="CAXDID020000033">
    <property type="protein sequence ID" value="CAL5995740.1"/>
    <property type="molecule type" value="Genomic_DNA"/>
</dbReference>
<accession>A0ABP1HIX9</accession>
<feature type="compositionally biased region" description="Low complexity" evidence="1">
    <location>
        <begin position="1"/>
        <end position="12"/>
    </location>
</feature>
<organism evidence="3 4">
    <name type="scientific">Hexamita inflata</name>
    <dbReference type="NCBI Taxonomy" id="28002"/>
    <lineage>
        <taxon>Eukaryota</taxon>
        <taxon>Metamonada</taxon>
        <taxon>Diplomonadida</taxon>
        <taxon>Hexamitidae</taxon>
        <taxon>Hexamitinae</taxon>
        <taxon>Hexamita</taxon>
    </lineage>
</organism>
<sequence length="1324" mass="157749">MPPKVKQLPQVLQKKKDDQSLPDNRYQNVPLYPVFSAFSMDKIPDATLPAMMKMDSCNYAQVGLVEADLLQRRALIKYYDLYNEVIEYVPLNLIKLQSSKNYGDSSPILGQPYYIDDSFFKTPQKYSSSSIAQSYMIELKRFTIQQTQQNNVVLQQNSHQNFKQFCSECLIAAKSNQIFSERVQKLQKLLEIKMKTQTLYSHDLLNDLPNLKQRLASINLRGYSELKTMEQIIISQMYTKMIESIKSSVQTQVNTPDQLYNYQSTQITENQLIVVTYSLKDQKIVWDEINEEIFKQSLLKISEIKLPQLVESKTNKYERMEWNRAIAKAQNTDFIEHELNGSIIDFSIIFSNINLIQSINTVNKVLKIVSNLINVVKVENSQQLTSLKENFIQLSHSTQIIQQIPQYITVGFVTINLSELKLQLEQNAYECQQILRLNINRIIHDQIEEQYNEISKKQNLFVQVPNSPSELIDLQQIIQQLKPYILKTYNQAEKLLQMYLDYGYLCNEEISPSIYDYLSIILELNSKKSFTNNQFSHQQRVFTKMLLEFTDYVQFYCQQIELISTDILKYRPDQTLDEIHFKRNYRWLHLGIVYEPLKNYFDYNQELLPNFIKSVEQTIGFSLELENNSFKKQITEQFNFQRFLQETIYVCGALVSMYDIIMSWAKTLNVECFITINPHNLTNMIQPICSVSLTSQIVSEQFNDMLDMYVRDANVNNIVKSIEQILKSIKYIREKEQYLQWIAFSDNIEKQVINIYPQCIYIQHLQDPCMNSYHYMKMSQITAQQINSDLCIKCKDLIDINEQRFEYMFSQCCEVHENAKYNLKYLTFSQQIFDFIQKIETIQIHYEIDSRIDYQFYQNIDFVGIKNDTQITKILNQYLLELSQFLQLGLNQSTQKYIREVEQQLLQIQQFLISTARLRNVIIKICDKLNDYQSTSNYEKIHFIIKQSIYLMQKIGGNKIALNQLQQNPQVLKELSIILDELDLIILNTFFFFLVGCFFLVFVVCFLFFFCLFFCFFFVFFVFFVLVFVLFGFVCFVFVVFCFCFGFWFFCCLVVFFVFFFCCVLCCVFCFCFCGVCVVLFVFCFCFCFCFCCVFFFFVFVFFFFVCVCFLVVFGFFGCLCCVVVFVCLVFLFVFWCFFFFVLFGFLLFFLCCFFCVLVLFFFFFVFFFFVCFLCFWWFLVLFLFFFCCFVCCLFVLFVWCFCCVVFFFFFCCFFVVWFVCFGCCFFFVFFFFWVFVLCCFLFLFFFLFVCCFVVVFCVGFFFCFCVGLVWVCVWVVWLVVFGLCFFFLCFFGVLCFVFWGFWFGFVVVVFFCGFWVCFFFSQH</sequence>
<feature type="transmembrane region" description="Helical" evidence="2">
    <location>
        <begin position="1300"/>
        <end position="1321"/>
    </location>
</feature>
<protein>
    <recommendedName>
        <fullName evidence="5">Dynein heavy chain</fullName>
    </recommendedName>
</protein>
<proteinExistence type="predicted"/>
<evidence type="ECO:0000313" key="4">
    <source>
        <dbReference type="Proteomes" id="UP001642409"/>
    </source>
</evidence>
<reference evidence="3 4" key="1">
    <citation type="submission" date="2024-07" db="EMBL/GenBank/DDBJ databases">
        <authorList>
            <person name="Akdeniz Z."/>
        </authorList>
    </citation>
    <scope>NUCLEOTIDE SEQUENCE [LARGE SCALE GENOMIC DNA]</scope>
</reference>
<feature type="transmembrane region" description="Helical" evidence="2">
    <location>
        <begin position="1017"/>
        <end position="1041"/>
    </location>
</feature>
<feature type="transmembrane region" description="Helical" evidence="2">
    <location>
        <begin position="1272"/>
        <end position="1294"/>
    </location>
</feature>
<feature type="transmembrane region" description="Helical" evidence="2">
    <location>
        <begin position="1111"/>
        <end position="1139"/>
    </location>
</feature>
<name>A0ABP1HIX9_9EUKA</name>
<dbReference type="Proteomes" id="UP001642409">
    <property type="component" value="Unassembled WGS sequence"/>
</dbReference>
<feature type="region of interest" description="Disordered" evidence="1">
    <location>
        <begin position="1"/>
        <end position="25"/>
    </location>
</feature>
<feature type="transmembrane region" description="Helical" evidence="2">
    <location>
        <begin position="1207"/>
        <end position="1235"/>
    </location>
</feature>
<evidence type="ECO:0008006" key="5">
    <source>
        <dbReference type="Google" id="ProtNLM"/>
    </source>
</evidence>
<evidence type="ECO:0000313" key="3">
    <source>
        <dbReference type="EMBL" id="CAL5995740.1"/>
    </source>
</evidence>
<comment type="caution">
    <text evidence="3">The sequence shown here is derived from an EMBL/GenBank/DDBJ whole genome shotgun (WGS) entry which is preliminary data.</text>
</comment>
<feature type="transmembrane region" description="Helical" evidence="2">
    <location>
        <begin position="1047"/>
        <end position="1071"/>
    </location>
</feature>
<feature type="transmembrane region" description="Helical" evidence="2">
    <location>
        <begin position="1241"/>
        <end position="1265"/>
    </location>
</feature>
<feature type="transmembrane region" description="Helical" evidence="2">
    <location>
        <begin position="1146"/>
        <end position="1170"/>
    </location>
</feature>
<gene>
    <name evidence="3" type="ORF">HINF_LOCUS14192</name>
</gene>